<evidence type="ECO:0000256" key="1">
    <source>
        <dbReference type="SAM" id="MobiDB-lite"/>
    </source>
</evidence>
<name>A0A5B7JTJ4_PORTR</name>
<evidence type="ECO:0000313" key="3">
    <source>
        <dbReference type="Proteomes" id="UP000324222"/>
    </source>
</evidence>
<protein>
    <submittedName>
        <fullName evidence="2">Uncharacterized protein</fullName>
    </submittedName>
</protein>
<sequence length="91" mass="10464">MGKERKELKKTRWKVRRYDTGKKASLLLLTAPAAHEHRSRNTGSDGATLHESFTIIGWSRCEPDEGREMVRPRNDIKGNREGRGGKDTDEW</sequence>
<dbReference type="Proteomes" id="UP000324222">
    <property type="component" value="Unassembled WGS sequence"/>
</dbReference>
<organism evidence="2 3">
    <name type="scientific">Portunus trituberculatus</name>
    <name type="common">Swimming crab</name>
    <name type="synonym">Neptunus trituberculatus</name>
    <dbReference type="NCBI Taxonomy" id="210409"/>
    <lineage>
        <taxon>Eukaryota</taxon>
        <taxon>Metazoa</taxon>
        <taxon>Ecdysozoa</taxon>
        <taxon>Arthropoda</taxon>
        <taxon>Crustacea</taxon>
        <taxon>Multicrustacea</taxon>
        <taxon>Malacostraca</taxon>
        <taxon>Eumalacostraca</taxon>
        <taxon>Eucarida</taxon>
        <taxon>Decapoda</taxon>
        <taxon>Pleocyemata</taxon>
        <taxon>Brachyura</taxon>
        <taxon>Eubrachyura</taxon>
        <taxon>Portunoidea</taxon>
        <taxon>Portunidae</taxon>
        <taxon>Portuninae</taxon>
        <taxon>Portunus</taxon>
    </lineage>
</organism>
<comment type="caution">
    <text evidence="2">The sequence shown here is derived from an EMBL/GenBank/DDBJ whole genome shotgun (WGS) entry which is preliminary data.</text>
</comment>
<dbReference type="EMBL" id="VSRR010121843">
    <property type="protein sequence ID" value="MPD00191.1"/>
    <property type="molecule type" value="Genomic_DNA"/>
</dbReference>
<accession>A0A5B7JTJ4</accession>
<gene>
    <name evidence="2" type="ORF">E2C01_095649</name>
</gene>
<reference evidence="2 3" key="1">
    <citation type="submission" date="2019-05" db="EMBL/GenBank/DDBJ databases">
        <title>Another draft genome of Portunus trituberculatus and its Hox gene families provides insights of decapod evolution.</title>
        <authorList>
            <person name="Jeong J.-H."/>
            <person name="Song I."/>
            <person name="Kim S."/>
            <person name="Choi T."/>
            <person name="Kim D."/>
            <person name="Ryu S."/>
            <person name="Kim W."/>
        </authorList>
    </citation>
    <scope>NUCLEOTIDE SEQUENCE [LARGE SCALE GENOMIC DNA]</scope>
    <source>
        <tissue evidence="2">Muscle</tissue>
    </source>
</reference>
<keyword evidence="3" id="KW-1185">Reference proteome</keyword>
<proteinExistence type="predicted"/>
<dbReference type="AlphaFoldDB" id="A0A5B7JTJ4"/>
<feature type="region of interest" description="Disordered" evidence="1">
    <location>
        <begin position="65"/>
        <end position="91"/>
    </location>
</feature>
<evidence type="ECO:0000313" key="2">
    <source>
        <dbReference type="EMBL" id="MPD00191.1"/>
    </source>
</evidence>